<dbReference type="SUPFAM" id="SSF82708">
    <property type="entry name" value="R3H domain"/>
    <property type="match status" value="1"/>
</dbReference>
<protein>
    <recommendedName>
        <fullName evidence="3">R3H domain-containing protein</fullName>
    </recommendedName>
</protein>
<feature type="compositionally biased region" description="Basic and acidic residues" evidence="2">
    <location>
        <begin position="89"/>
        <end position="101"/>
    </location>
</feature>
<reference evidence="4" key="3">
    <citation type="submission" date="2025-08" db="UniProtKB">
        <authorList>
            <consortium name="Ensembl"/>
        </authorList>
    </citation>
    <scope>IDENTIFICATION</scope>
    <source>
        <strain evidence="4">HSOK</strain>
    </source>
</reference>
<evidence type="ECO:0000256" key="1">
    <source>
        <dbReference type="ARBA" id="ARBA00022553"/>
    </source>
</evidence>
<sequence>MMDAAADTANVLIEAAVRGPSPPSCSQRAEEECNNIEQLEKEPRGKLSRSLAVCEETPTFEETQHLVFLLFQGGPDANASSCCDDATSCKEEEQDPKEDSPSKGGNLGRTKRFSSEEYTDSTGIDLQQFIVDSLNSNPRDRLMLLKLEQDMRDFIGSDSPFKKFAPMSPYHRMLVHRVAAYFGMEHNVDHTGKSVIINTTSRTQGAATAQAPAGRAAAGRAAWRLTVTIATTPDLGAAQTPTPPTSGRIRGPNPTSLPATTGTHEVHFFIFFSPKNF</sequence>
<feature type="region of interest" description="Disordered" evidence="2">
    <location>
        <begin position="89"/>
        <end position="119"/>
    </location>
</feature>
<evidence type="ECO:0000313" key="5">
    <source>
        <dbReference type="Proteomes" id="UP000265200"/>
    </source>
</evidence>
<feature type="domain" description="R3H" evidence="3">
    <location>
        <begin position="141"/>
        <end position="203"/>
    </location>
</feature>
<evidence type="ECO:0000259" key="3">
    <source>
        <dbReference type="PROSITE" id="PS51061"/>
    </source>
</evidence>
<dbReference type="PANTHER" id="PTHR15672:SF12">
    <property type="entry name" value="R3H DOMAIN-CONTAINING PROTEIN 1"/>
    <property type="match status" value="1"/>
</dbReference>
<keyword evidence="1" id="KW-0597">Phosphoprotein</keyword>
<feature type="region of interest" description="Disordered" evidence="2">
    <location>
        <begin position="234"/>
        <end position="259"/>
    </location>
</feature>
<dbReference type="Gene3D" id="3.30.1370.50">
    <property type="entry name" value="R3H-like domain"/>
    <property type="match status" value="1"/>
</dbReference>
<dbReference type="InterPro" id="IPR001374">
    <property type="entry name" value="R3H_dom"/>
</dbReference>
<reference key="1">
    <citation type="journal article" date="2007" name="Nature">
        <title>The medaka draft genome and insights into vertebrate genome evolution.</title>
        <authorList>
            <person name="Kasahara M."/>
            <person name="Naruse K."/>
            <person name="Sasaki S."/>
            <person name="Nakatani Y."/>
            <person name="Qu W."/>
            <person name="Ahsan B."/>
            <person name="Yamada T."/>
            <person name="Nagayasu Y."/>
            <person name="Doi K."/>
            <person name="Kasai Y."/>
            <person name="Jindo T."/>
            <person name="Kobayashi D."/>
            <person name="Shimada A."/>
            <person name="Toyoda A."/>
            <person name="Kuroki Y."/>
            <person name="Fujiyama A."/>
            <person name="Sasaki T."/>
            <person name="Shimizu A."/>
            <person name="Asakawa S."/>
            <person name="Shimizu N."/>
            <person name="Hashimoto S."/>
            <person name="Yang J."/>
            <person name="Lee Y."/>
            <person name="Matsushima K."/>
            <person name="Sugano S."/>
            <person name="Sakaizumi M."/>
            <person name="Narita T."/>
            <person name="Ohishi K."/>
            <person name="Haga S."/>
            <person name="Ohta F."/>
            <person name="Nomoto H."/>
            <person name="Nogata K."/>
            <person name="Morishita T."/>
            <person name="Endo T."/>
            <person name="Shin-I T."/>
            <person name="Takeda H."/>
            <person name="Morishita S."/>
            <person name="Kohara Y."/>
        </authorList>
    </citation>
    <scope>NUCLEOTIDE SEQUENCE [LARGE SCALE GENOMIC DNA]</scope>
    <source>
        <strain>Hd-rR</strain>
    </source>
</reference>
<reference evidence="4 5" key="2">
    <citation type="submission" date="2017-04" db="EMBL/GenBank/DDBJ databases">
        <title>CpG methylation of centromeres and impact of large insertions on vertebrate speciation.</title>
        <authorList>
            <person name="Ichikawa K."/>
            <person name="Yoshimura J."/>
            <person name="Morishita S."/>
        </authorList>
    </citation>
    <scope>NUCLEOTIDE SEQUENCE</scope>
    <source>
        <strain evidence="4 5">HSOK</strain>
    </source>
</reference>
<name>A0A3P9HSQ4_ORYLA</name>
<dbReference type="AlphaFoldDB" id="A0A3P9HSQ4"/>
<dbReference type="PROSITE" id="PS51061">
    <property type="entry name" value="R3H"/>
    <property type="match status" value="1"/>
</dbReference>
<dbReference type="Pfam" id="PF01424">
    <property type="entry name" value="R3H"/>
    <property type="match status" value="1"/>
</dbReference>
<dbReference type="InterPro" id="IPR051937">
    <property type="entry name" value="R3H_domain_containing"/>
</dbReference>
<accession>A0A3P9HSQ4</accession>
<evidence type="ECO:0000256" key="2">
    <source>
        <dbReference type="SAM" id="MobiDB-lite"/>
    </source>
</evidence>
<dbReference type="Ensembl" id="ENSORLT00015017414.1">
    <property type="protein sequence ID" value="ENSORLP00015010801.1"/>
    <property type="gene ID" value="ENSORLG00015011568.1"/>
</dbReference>
<evidence type="ECO:0000313" key="4">
    <source>
        <dbReference type="Ensembl" id="ENSORLP00015010801.1"/>
    </source>
</evidence>
<dbReference type="PANTHER" id="PTHR15672">
    <property type="entry name" value="CAMP-REGULATED PHOSPHOPROTEIN 21 RELATED R3H DOMAIN CONTAINING PROTEIN"/>
    <property type="match status" value="1"/>
</dbReference>
<organism evidence="4 5">
    <name type="scientific">Oryzias latipes</name>
    <name type="common">Japanese rice fish</name>
    <name type="synonym">Japanese killifish</name>
    <dbReference type="NCBI Taxonomy" id="8090"/>
    <lineage>
        <taxon>Eukaryota</taxon>
        <taxon>Metazoa</taxon>
        <taxon>Chordata</taxon>
        <taxon>Craniata</taxon>
        <taxon>Vertebrata</taxon>
        <taxon>Euteleostomi</taxon>
        <taxon>Actinopterygii</taxon>
        <taxon>Neopterygii</taxon>
        <taxon>Teleostei</taxon>
        <taxon>Neoteleostei</taxon>
        <taxon>Acanthomorphata</taxon>
        <taxon>Ovalentaria</taxon>
        <taxon>Atherinomorphae</taxon>
        <taxon>Beloniformes</taxon>
        <taxon>Adrianichthyidae</taxon>
        <taxon>Oryziinae</taxon>
        <taxon>Oryzias</taxon>
    </lineage>
</organism>
<dbReference type="InterPro" id="IPR036867">
    <property type="entry name" value="R3H_dom_sf"/>
</dbReference>
<dbReference type="Proteomes" id="UP000265200">
    <property type="component" value="Chromosome 11"/>
</dbReference>
<proteinExistence type="predicted"/>
<feature type="region of interest" description="Disordered" evidence="2">
    <location>
        <begin position="17"/>
        <end position="48"/>
    </location>
</feature>
<dbReference type="GO" id="GO:0003676">
    <property type="term" value="F:nucleic acid binding"/>
    <property type="evidence" value="ECO:0007669"/>
    <property type="project" value="UniProtKB-UniRule"/>
</dbReference>
<reference evidence="4" key="4">
    <citation type="submission" date="2025-09" db="UniProtKB">
        <authorList>
            <consortium name="Ensembl"/>
        </authorList>
    </citation>
    <scope>IDENTIFICATION</scope>
    <source>
        <strain evidence="4">HSOK</strain>
    </source>
</reference>
<dbReference type="SMART" id="SM00393">
    <property type="entry name" value="R3H"/>
    <property type="match status" value="1"/>
</dbReference>
<dbReference type="CDD" id="cd02642">
    <property type="entry name" value="R3H_encore_like"/>
    <property type="match status" value="1"/>
</dbReference>